<keyword evidence="5" id="KW-0862">Zinc</keyword>
<dbReference type="GO" id="GO:0005634">
    <property type="term" value="C:nucleus"/>
    <property type="evidence" value="ECO:0007669"/>
    <property type="project" value="UniProtKB-SubCell"/>
</dbReference>
<keyword evidence="6" id="KW-0539">Nucleus</keyword>
<evidence type="ECO:0000256" key="6">
    <source>
        <dbReference type="ARBA" id="ARBA00023242"/>
    </source>
</evidence>
<proteinExistence type="predicted"/>
<name>A0A4Q9MQN3_9APHY</name>
<dbReference type="InterPro" id="IPR017907">
    <property type="entry name" value="Znf_RING_CS"/>
</dbReference>
<evidence type="ECO:0000256" key="2">
    <source>
        <dbReference type="ARBA" id="ARBA00022723"/>
    </source>
</evidence>
<feature type="compositionally biased region" description="Low complexity" evidence="8">
    <location>
        <begin position="8"/>
        <end position="18"/>
    </location>
</feature>
<evidence type="ECO:0000256" key="5">
    <source>
        <dbReference type="ARBA" id="ARBA00022833"/>
    </source>
</evidence>
<dbReference type="InterPro" id="IPR050888">
    <property type="entry name" value="ZnF_C2H2-type_TF"/>
</dbReference>
<dbReference type="Gene3D" id="3.30.40.10">
    <property type="entry name" value="Zinc/RING finger domain, C3HC4 (zinc finger)"/>
    <property type="match status" value="1"/>
</dbReference>
<dbReference type="GO" id="GO:0008270">
    <property type="term" value="F:zinc ion binding"/>
    <property type="evidence" value="ECO:0007669"/>
    <property type="project" value="UniProtKB-KW"/>
</dbReference>
<keyword evidence="4 7" id="KW-0863">Zinc-finger</keyword>
<dbReference type="PROSITE" id="PS50089">
    <property type="entry name" value="ZF_RING_2"/>
    <property type="match status" value="1"/>
</dbReference>
<feature type="compositionally biased region" description="Polar residues" evidence="8">
    <location>
        <begin position="354"/>
        <end position="369"/>
    </location>
</feature>
<gene>
    <name evidence="10" type="ORF">BD311DRAFT_268407</name>
</gene>
<dbReference type="InterPro" id="IPR013087">
    <property type="entry name" value="Znf_C2H2_type"/>
</dbReference>
<dbReference type="SUPFAM" id="SSF57850">
    <property type="entry name" value="RING/U-box"/>
    <property type="match status" value="1"/>
</dbReference>
<dbReference type="EMBL" id="ML143413">
    <property type="protein sequence ID" value="TBU29348.1"/>
    <property type="molecule type" value="Genomic_DNA"/>
</dbReference>
<evidence type="ECO:0000256" key="1">
    <source>
        <dbReference type="ARBA" id="ARBA00004123"/>
    </source>
</evidence>
<protein>
    <recommendedName>
        <fullName evidence="9">RING-type domain-containing protein</fullName>
    </recommendedName>
</protein>
<comment type="subcellular location">
    <subcellularLocation>
        <location evidence="1">Nucleus</location>
    </subcellularLocation>
</comment>
<dbReference type="OrthoDB" id="6333297at2759"/>
<dbReference type="PROSITE" id="PS00028">
    <property type="entry name" value="ZINC_FINGER_C2H2_1"/>
    <property type="match status" value="1"/>
</dbReference>
<feature type="region of interest" description="Disordered" evidence="8">
    <location>
        <begin position="1"/>
        <end position="20"/>
    </location>
</feature>
<dbReference type="Proteomes" id="UP000292957">
    <property type="component" value="Unassembled WGS sequence"/>
</dbReference>
<accession>A0A4Q9MQN3</accession>
<dbReference type="InterPro" id="IPR001841">
    <property type="entry name" value="Znf_RING"/>
</dbReference>
<dbReference type="PROSITE" id="PS00518">
    <property type="entry name" value="ZF_RING_1"/>
    <property type="match status" value="1"/>
</dbReference>
<keyword evidence="2" id="KW-0479">Metal-binding</keyword>
<keyword evidence="3" id="KW-0677">Repeat</keyword>
<dbReference type="InterPro" id="IPR013083">
    <property type="entry name" value="Znf_RING/FYVE/PHD"/>
</dbReference>
<reference evidence="10" key="1">
    <citation type="submission" date="2019-01" db="EMBL/GenBank/DDBJ databases">
        <title>Draft genome sequences of three monokaryotic isolates of the white-rot basidiomycete fungus Dichomitus squalens.</title>
        <authorList>
            <consortium name="DOE Joint Genome Institute"/>
            <person name="Lopez S.C."/>
            <person name="Andreopoulos B."/>
            <person name="Pangilinan J."/>
            <person name="Lipzen A."/>
            <person name="Riley R."/>
            <person name="Ahrendt S."/>
            <person name="Ng V."/>
            <person name="Barry K."/>
            <person name="Daum C."/>
            <person name="Grigoriev I.V."/>
            <person name="Hilden K.S."/>
            <person name="Makela M.R."/>
            <person name="de Vries R.P."/>
        </authorList>
    </citation>
    <scope>NUCLEOTIDE SEQUENCE [LARGE SCALE GENOMIC DNA]</scope>
    <source>
        <strain evidence="10">OM18370.1</strain>
    </source>
</reference>
<organism evidence="10">
    <name type="scientific">Dichomitus squalens</name>
    <dbReference type="NCBI Taxonomy" id="114155"/>
    <lineage>
        <taxon>Eukaryota</taxon>
        <taxon>Fungi</taxon>
        <taxon>Dikarya</taxon>
        <taxon>Basidiomycota</taxon>
        <taxon>Agaricomycotina</taxon>
        <taxon>Agaricomycetes</taxon>
        <taxon>Polyporales</taxon>
        <taxon>Polyporaceae</taxon>
        <taxon>Dichomitus</taxon>
    </lineage>
</organism>
<evidence type="ECO:0000259" key="9">
    <source>
        <dbReference type="PROSITE" id="PS50089"/>
    </source>
</evidence>
<feature type="domain" description="RING-type" evidence="9">
    <location>
        <begin position="372"/>
        <end position="411"/>
    </location>
</feature>
<sequence length="420" mass="46031">MGRHQWQPPTSTTPTTSTDKVAVPASTNATIALPRSVASAQTKPASSLSSDSFYCPECSGRYETWDGLSTHYFIVHATSPWKPCSVCQTFVVDKQEHYRRSPKHPKCTVCSDGFEDTTELQKHLAGRGSCDVCNEHIVPPVTMDEHYRLSSKHPKCGNCSKALKDRDELEMHSRDCRLISPSVNADMTPVAEELLVPLGSEGQREEQNDSEGTRGAAAIELPVSPSPSQSEKDVLHQVSICCSLILLYITLPQRDEPQGGTPSVVDVDEDRLVVMQDEDDVYSISRGSLQMASQSDTTTQSEPALDHGALLYQPFQTVSGRDEPQHSALSNGPSDTPDAAFRAPPAKQVEADSEPNTMTQSRAPESSPSWHCRSCLRDPCKDPIATVCGHVFCEGCIVRELLARLACPVCERTFFIRLDV</sequence>
<evidence type="ECO:0000256" key="4">
    <source>
        <dbReference type="ARBA" id="ARBA00022771"/>
    </source>
</evidence>
<evidence type="ECO:0000256" key="3">
    <source>
        <dbReference type="ARBA" id="ARBA00022737"/>
    </source>
</evidence>
<dbReference type="PANTHER" id="PTHR24406">
    <property type="entry name" value="TRANSCRIPTIONAL REPRESSOR CTCFL-RELATED"/>
    <property type="match status" value="1"/>
</dbReference>
<evidence type="ECO:0000256" key="8">
    <source>
        <dbReference type="SAM" id="MobiDB-lite"/>
    </source>
</evidence>
<dbReference type="SMART" id="SM00184">
    <property type="entry name" value="RING"/>
    <property type="match status" value="1"/>
</dbReference>
<feature type="region of interest" description="Disordered" evidence="8">
    <location>
        <begin position="320"/>
        <end position="370"/>
    </location>
</feature>
<evidence type="ECO:0000313" key="10">
    <source>
        <dbReference type="EMBL" id="TBU29348.1"/>
    </source>
</evidence>
<dbReference type="AlphaFoldDB" id="A0A4Q9MQN3"/>
<evidence type="ECO:0000256" key="7">
    <source>
        <dbReference type="PROSITE-ProRule" id="PRU00175"/>
    </source>
</evidence>